<dbReference type="InterPro" id="IPR000092">
    <property type="entry name" value="Polyprenyl_synt"/>
</dbReference>
<gene>
    <name evidence="7" type="ORF">PML95_02405</name>
</gene>
<dbReference type="RefSeq" id="WP_168413388.1">
    <property type="nucleotide sequence ID" value="NZ_CP090216.1"/>
</dbReference>
<protein>
    <submittedName>
        <fullName evidence="7">Polyprenyl synthetase family protein</fullName>
    </submittedName>
</protein>
<dbReference type="GO" id="GO:0046872">
    <property type="term" value="F:metal ion binding"/>
    <property type="evidence" value="ECO:0007669"/>
    <property type="project" value="UniProtKB-KW"/>
</dbReference>
<accession>A0AAE9XLS7</accession>
<name>A0AAE9XLS7_9ENTE</name>
<evidence type="ECO:0000313" key="8">
    <source>
        <dbReference type="Proteomes" id="UP001179600"/>
    </source>
</evidence>
<dbReference type="SFLD" id="SFLDS00005">
    <property type="entry name" value="Isoprenoid_Synthase_Type_I"/>
    <property type="match status" value="1"/>
</dbReference>
<dbReference type="PANTHER" id="PTHR12001">
    <property type="entry name" value="GERANYLGERANYL PYROPHOSPHATE SYNTHASE"/>
    <property type="match status" value="1"/>
</dbReference>
<evidence type="ECO:0000256" key="6">
    <source>
        <dbReference type="RuleBase" id="RU004466"/>
    </source>
</evidence>
<evidence type="ECO:0000313" key="7">
    <source>
        <dbReference type="EMBL" id="WCG23110.1"/>
    </source>
</evidence>
<evidence type="ECO:0000256" key="2">
    <source>
        <dbReference type="ARBA" id="ARBA00006706"/>
    </source>
</evidence>
<reference evidence="7" key="1">
    <citation type="submission" date="2023-01" db="EMBL/GenBank/DDBJ databases">
        <title>Oxazolidinone resistance genes in florfenicol resistant enterococci from beef cattle and veal calves at slaughter.</title>
        <authorList>
            <person name="Biggel M."/>
        </authorList>
    </citation>
    <scope>NUCLEOTIDE SEQUENCE</scope>
    <source>
        <strain evidence="7">K204-1</strain>
    </source>
</reference>
<evidence type="ECO:0000256" key="1">
    <source>
        <dbReference type="ARBA" id="ARBA00001946"/>
    </source>
</evidence>
<sequence length="325" mass="37221">MAIHPLWAQYPDIQKELEQTQKTIQHAIKIRNQDIQTVLSQFFESGGKLLRPAFFILFTEFGTVPSQKRKHEYAAALEILHAATLIHDDVIDDSPLRRDMPSIQALYGKDIAVYTGDFLFTVYFQLLASAVQEMDTLDFNAKNMRKILVGELDQMHLKHNIDITVKQYLRHVKGKTAQLFQLSCVEGARFAGCTKRQQLLALRIGYNIGMGFQILDDILDYTATESELKKPVLEDLKNGHYTLPLILAMNRNRQAFAFLEKGTDLTDDDIQQAVTLIQRYQGVEQAIVLAERYTETALKEIKKLPDIPARHILYDVTATLLKRRD</sequence>
<evidence type="ECO:0000256" key="4">
    <source>
        <dbReference type="ARBA" id="ARBA00022723"/>
    </source>
</evidence>
<dbReference type="SUPFAM" id="SSF48576">
    <property type="entry name" value="Terpenoid synthases"/>
    <property type="match status" value="1"/>
</dbReference>
<dbReference type="Gene3D" id="1.10.600.10">
    <property type="entry name" value="Farnesyl Diphosphate Synthase"/>
    <property type="match status" value="1"/>
</dbReference>
<dbReference type="EMBL" id="CP116507">
    <property type="protein sequence ID" value="WCG23110.1"/>
    <property type="molecule type" value="Genomic_DNA"/>
</dbReference>
<dbReference type="CDD" id="cd00685">
    <property type="entry name" value="Trans_IPPS_HT"/>
    <property type="match status" value="1"/>
</dbReference>
<dbReference type="GeneID" id="72385363"/>
<organism evidence="7 8">
    <name type="scientific">Vagococcus lutrae</name>
    <dbReference type="NCBI Taxonomy" id="81947"/>
    <lineage>
        <taxon>Bacteria</taxon>
        <taxon>Bacillati</taxon>
        <taxon>Bacillota</taxon>
        <taxon>Bacilli</taxon>
        <taxon>Lactobacillales</taxon>
        <taxon>Enterococcaceae</taxon>
        <taxon>Vagococcus</taxon>
    </lineage>
</organism>
<dbReference type="GO" id="GO:0004659">
    <property type="term" value="F:prenyltransferase activity"/>
    <property type="evidence" value="ECO:0007669"/>
    <property type="project" value="InterPro"/>
</dbReference>
<keyword evidence="4" id="KW-0479">Metal-binding</keyword>
<comment type="cofactor">
    <cofactor evidence="1">
        <name>Mg(2+)</name>
        <dbReference type="ChEBI" id="CHEBI:18420"/>
    </cofactor>
</comment>
<proteinExistence type="inferred from homology"/>
<evidence type="ECO:0000256" key="3">
    <source>
        <dbReference type="ARBA" id="ARBA00022679"/>
    </source>
</evidence>
<evidence type="ECO:0000256" key="5">
    <source>
        <dbReference type="ARBA" id="ARBA00022842"/>
    </source>
</evidence>
<keyword evidence="3 6" id="KW-0808">Transferase</keyword>
<dbReference type="InterPro" id="IPR033749">
    <property type="entry name" value="Polyprenyl_synt_CS"/>
</dbReference>
<dbReference type="GO" id="GO:0008299">
    <property type="term" value="P:isoprenoid biosynthetic process"/>
    <property type="evidence" value="ECO:0007669"/>
    <property type="project" value="InterPro"/>
</dbReference>
<dbReference type="PROSITE" id="PS00444">
    <property type="entry name" value="POLYPRENYL_SYNTHASE_2"/>
    <property type="match status" value="1"/>
</dbReference>
<keyword evidence="5" id="KW-0460">Magnesium</keyword>
<comment type="similarity">
    <text evidence="2 6">Belongs to the FPP/GGPP synthase family.</text>
</comment>
<dbReference type="Pfam" id="PF00348">
    <property type="entry name" value="polyprenyl_synt"/>
    <property type="match status" value="1"/>
</dbReference>
<dbReference type="AlphaFoldDB" id="A0AAE9XLS7"/>
<dbReference type="InterPro" id="IPR008949">
    <property type="entry name" value="Isoprenoid_synthase_dom_sf"/>
</dbReference>
<dbReference type="Proteomes" id="UP001179600">
    <property type="component" value="Chromosome"/>
</dbReference>
<dbReference type="PANTHER" id="PTHR12001:SF69">
    <property type="entry name" value="ALL TRANS-POLYPRENYL-DIPHOSPHATE SYNTHASE PDSS1"/>
    <property type="match status" value="1"/>
</dbReference>